<proteinExistence type="predicted"/>
<dbReference type="GO" id="GO:0016740">
    <property type="term" value="F:transferase activity"/>
    <property type="evidence" value="ECO:0007669"/>
    <property type="project" value="UniProtKB-KW"/>
</dbReference>
<accession>A0A4Q9HFL5</accession>
<name>A0A4Q9HFL5_9SPHI</name>
<sequence>MGFIGVAERKVEMLFLHPKYFGHGIGKKLLGFAKYVS</sequence>
<reference evidence="1 2" key="1">
    <citation type="submission" date="2019-02" db="EMBL/GenBank/DDBJ databases">
        <title>Pedobacter kyonggii whole genome sequence analysis.</title>
        <authorList>
            <person name="Dahal R.H."/>
        </authorList>
    </citation>
    <scope>NUCLEOTIDE SEQUENCE [LARGE SCALE GENOMIC DNA]</scope>
    <source>
        <strain evidence="1 2">K-4-11-1</strain>
    </source>
</reference>
<dbReference type="OrthoDB" id="9789605at2"/>
<organism evidence="1 2">
    <name type="scientific">Pedobacter kyonggii</name>
    <dbReference type="NCBI Taxonomy" id="1926871"/>
    <lineage>
        <taxon>Bacteria</taxon>
        <taxon>Pseudomonadati</taxon>
        <taxon>Bacteroidota</taxon>
        <taxon>Sphingobacteriia</taxon>
        <taxon>Sphingobacteriales</taxon>
        <taxon>Sphingobacteriaceae</taxon>
        <taxon>Pedobacter</taxon>
    </lineage>
</organism>
<protein>
    <submittedName>
        <fullName evidence="1">GNAT family N-acetyltransferase</fullName>
    </submittedName>
</protein>
<dbReference type="AlphaFoldDB" id="A0A4Q9HFL5"/>
<keyword evidence="1" id="KW-0808">Transferase</keyword>
<dbReference type="SUPFAM" id="SSF55729">
    <property type="entry name" value="Acyl-CoA N-acyltransferases (Nat)"/>
    <property type="match status" value="1"/>
</dbReference>
<dbReference type="InterPro" id="IPR016181">
    <property type="entry name" value="Acyl_CoA_acyltransferase"/>
</dbReference>
<evidence type="ECO:0000313" key="1">
    <source>
        <dbReference type="EMBL" id="TBO43695.1"/>
    </source>
</evidence>
<dbReference type="Gene3D" id="3.40.630.30">
    <property type="match status" value="1"/>
</dbReference>
<dbReference type="Proteomes" id="UP000291819">
    <property type="component" value="Unassembled WGS sequence"/>
</dbReference>
<keyword evidence="2" id="KW-1185">Reference proteome</keyword>
<evidence type="ECO:0000313" key="2">
    <source>
        <dbReference type="Proteomes" id="UP000291819"/>
    </source>
</evidence>
<gene>
    <name evidence="1" type="ORF">EYS08_06350</name>
</gene>
<dbReference type="EMBL" id="SIXF01000004">
    <property type="protein sequence ID" value="TBO43695.1"/>
    <property type="molecule type" value="Genomic_DNA"/>
</dbReference>
<comment type="caution">
    <text evidence="1">The sequence shown here is derived from an EMBL/GenBank/DDBJ whole genome shotgun (WGS) entry which is preliminary data.</text>
</comment>